<dbReference type="GO" id="GO:0003723">
    <property type="term" value="F:RNA binding"/>
    <property type="evidence" value="ECO:0007669"/>
    <property type="project" value="TreeGrafter"/>
</dbReference>
<dbReference type="GO" id="GO:0000472">
    <property type="term" value="P:endonucleolytic cleavage to generate mature 5'-end of SSU-rRNA from (SSU-rRNA, 5.8S rRNA, LSU-rRNA)"/>
    <property type="evidence" value="ECO:0007669"/>
    <property type="project" value="TreeGrafter"/>
</dbReference>
<dbReference type="GO" id="GO:0005730">
    <property type="term" value="C:nucleolus"/>
    <property type="evidence" value="ECO:0007669"/>
    <property type="project" value="TreeGrafter"/>
</dbReference>
<proteinExistence type="predicted"/>
<accession>A0A1B6E5E0</accession>
<dbReference type="GO" id="GO:0000480">
    <property type="term" value="P:endonucleolytic cleavage in 5'-ETS of tricistronic rRNA transcript (SSU-rRNA, 5.8S rRNA, LSU-rRNA)"/>
    <property type="evidence" value="ECO:0007669"/>
    <property type="project" value="TreeGrafter"/>
</dbReference>
<name>A0A1B6E5E0_9HEMI</name>
<organism evidence="1">
    <name type="scientific">Clastoptera arizonana</name>
    <name type="common">Arizona spittle bug</name>
    <dbReference type="NCBI Taxonomy" id="38151"/>
    <lineage>
        <taxon>Eukaryota</taxon>
        <taxon>Metazoa</taxon>
        <taxon>Ecdysozoa</taxon>
        <taxon>Arthropoda</taxon>
        <taxon>Hexapoda</taxon>
        <taxon>Insecta</taxon>
        <taxon>Pterygota</taxon>
        <taxon>Neoptera</taxon>
        <taxon>Paraneoptera</taxon>
        <taxon>Hemiptera</taxon>
        <taxon>Auchenorrhyncha</taxon>
        <taxon>Cercopoidea</taxon>
        <taxon>Clastopteridae</taxon>
        <taxon>Clastoptera</taxon>
    </lineage>
</organism>
<gene>
    <name evidence="1" type="ORF">g.14503</name>
</gene>
<reference evidence="1" key="1">
    <citation type="submission" date="2015-12" db="EMBL/GenBank/DDBJ databases">
        <title>De novo transcriptome assembly of four potential Pierce s Disease insect vectors from Arizona vineyards.</title>
        <authorList>
            <person name="Tassone E.E."/>
        </authorList>
    </citation>
    <scope>NUCLEOTIDE SEQUENCE</scope>
</reference>
<dbReference type="InterPro" id="IPR039119">
    <property type="entry name" value="ABT1/Esf2"/>
</dbReference>
<sequence length="208" mass="25419">MLQKLRKLWVSLDKLVEYFYNLLFIKLKTVNKDLIFYLTEAYFYSYNIYRKGTLKKNKRNKKALQFTEGWIEFLSKRVAKHVAVTLNNTRIGEHKKSKYYDHLWNLKYLPRFKWVHLNERLEYERAVFKQRMRAEIAQAKREASHFANTIDQHELFKKTFKKSLPSTDDIQFLFKQRQTDEEIKRTKKSKNIERESRTQFLKSLFGNE</sequence>
<dbReference type="GO" id="GO:0034462">
    <property type="term" value="P:small-subunit processome assembly"/>
    <property type="evidence" value="ECO:0007669"/>
    <property type="project" value="TreeGrafter"/>
</dbReference>
<dbReference type="GO" id="GO:0000447">
    <property type="term" value="P:endonucleolytic cleavage in ITS1 to separate SSU-rRNA from 5.8S rRNA and LSU-rRNA from tricistronic rRNA transcript (SSU-rRNA, 5.8S rRNA, LSU-rRNA)"/>
    <property type="evidence" value="ECO:0007669"/>
    <property type="project" value="TreeGrafter"/>
</dbReference>
<dbReference type="PANTHER" id="PTHR12311">
    <property type="entry name" value="ACTIVATOR OF BASAL TRANSCRIPTION 1"/>
    <property type="match status" value="1"/>
</dbReference>
<evidence type="ECO:0000313" key="1">
    <source>
        <dbReference type="EMBL" id="JAS33128.1"/>
    </source>
</evidence>
<protein>
    <recommendedName>
        <fullName evidence="2">Activator of basal transcription 1</fullName>
    </recommendedName>
</protein>
<dbReference type="AlphaFoldDB" id="A0A1B6E5E0"/>
<evidence type="ECO:0008006" key="2">
    <source>
        <dbReference type="Google" id="ProtNLM"/>
    </source>
</evidence>
<dbReference type="EMBL" id="GEDC01004170">
    <property type="protein sequence ID" value="JAS33128.1"/>
    <property type="molecule type" value="Transcribed_RNA"/>
</dbReference>
<dbReference type="PANTHER" id="PTHR12311:SF7">
    <property type="entry name" value="ACTIVATOR OF BASAL TRANSCRIPTION 1"/>
    <property type="match status" value="1"/>
</dbReference>